<dbReference type="EMBL" id="BAAAJX010000006">
    <property type="protein sequence ID" value="GAA1493477.1"/>
    <property type="molecule type" value="Genomic_DNA"/>
</dbReference>
<keyword evidence="1" id="KW-0732">Signal</keyword>
<dbReference type="Proteomes" id="UP001501742">
    <property type="component" value="Unassembled WGS sequence"/>
</dbReference>
<evidence type="ECO:0000313" key="2">
    <source>
        <dbReference type="EMBL" id="GAA1493477.1"/>
    </source>
</evidence>
<evidence type="ECO:0000256" key="1">
    <source>
        <dbReference type="SAM" id="SignalP"/>
    </source>
</evidence>
<reference evidence="3" key="1">
    <citation type="journal article" date="2019" name="Int. J. Syst. Evol. Microbiol.">
        <title>The Global Catalogue of Microorganisms (GCM) 10K type strain sequencing project: providing services to taxonomists for standard genome sequencing and annotation.</title>
        <authorList>
            <consortium name="The Broad Institute Genomics Platform"/>
            <consortium name="The Broad Institute Genome Sequencing Center for Infectious Disease"/>
            <person name="Wu L."/>
            <person name="Ma J."/>
        </authorList>
    </citation>
    <scope>NUCLEOTIDE SEQUENCE [LARGE SCALE GENOMIC DNA]</scope>
    <source>
        <strain evidence="3">JCM 12140</strain>
    </source>
</reference>
<organism evidence="2 3">
    <name type="scientific">Curtobacterium herbarum</name>
    <dbReference type="NCBI Taxonomy" id="150122"/>
    <lineage>
        <taxon>Bacteria</taxon>
        <taxon>Bacillati</taxon>
        <taxon>Actinomycetota</taxon>
        <taxon>Actinomycetes</taxon>
        <taxon>Micrococcales</taxon>
        <taxon>Microbacteriaceae</taxon>
        <taxon>Curtobacterium</taxon>
    </lineage>
</organism>
<sequence>MQNKGKHIALIAGAAAVMVGFGATPAFAEGTFSSTISGARPGYDSSSWQDSHNDSKSTIVALSNCSLPKSGGLEFDIELKLYDEYGGLPDQSVGTKARSSCGSFNWGQMTRSDRYHWNLFALSGSTSRVHTLNAKAVTSY</sequence>
<evidence type="ECO:0000313" key="3">
    <source>
        <dbReference type="Proteomes" id="UP001501742"/>
    </source>
</evidence>
<evidence type="ECO:0008006" key="4">
    <source>
        <dbReference type="Google" id="ProtNLM"/>
    </source>
</evidence>
<protein>
    <recommendedName>
        <fullName evidence="4">Secreted protein</fullName>
    </recommendedName>
</protein>
<keyword evidence="3" id="KW-1185">Reference proteome</keyword>
<gene>
    <name evidence="2" type="ORF">GCM10009627_18230</name>
</gene>
<accession>A0ABP4K423</accession>
<name>A0ABP4K423_9MICO</name>
<feature type="chain" id="PRO_5045713166" description="Secreted protein" evidence="1">
    <location>
        <begin position="29"/>
        <end position="140"/>
    </location>
</feature>
<proteinExistence type="predicted"/>
<dbReference type="RefSeq" id="WP_204608057.1">
    <property type="nucleotide sequence ID" value="NZ_BAAAJX010000006.1"/>
</dbReference>
<comment type="caution">
    <text evidence="2">The sequence shown here is derived from an EMBL/GenBank/DDBJ whole genome shotgun (WGS) entry which is preliminary data.</text>
</comment>
<feature type="signal peptide" evidence="1">
    <location>
        <begin position="1"/>
        <end position="28"/>
    </location>
</feature>